<evidence type="ECO:0000313" key="5">
    <source>
        <dbReference type="Proteomes" id="UP000600865"/>
    </source>
</evidence>
<protein>
    <recommendedName>
        <fullName evidence="3">Outer membrane protein beta-barrel domain-containing protein</fullName>
    </recommendedName>
</protein>
<dbReference type="AlphaFoldDB" id="A0A918KQA5"/>
<dbReference type="RefSeq" id="WP_189586077.1">
    <property type="nucleotide sequence ID" value="NZ_BMYV01000002.1"/>
</dbReference>
<dbReference type="Gene3D" id="2.40.160.20">
    <property type="match status" value="1"/>
</dbReference>
<keyword evidence="1 2" id="KW-0732">Signal</keyword>
<evidence type="ECO:0000259" key="3">
    <source>
        <dbReference type="Pfam" id="PF13505"/>
    </source>
</evidence>
<sequence length="197" mass="20890">MLMFRHTFLNKALITGILVSVPGLAFAQTTDTSKDRGADKTGAYVSLAIEAIELNSFAGDSFSLFGEATTAAAIRGGVVVHRYFAVEGEAAIGVDNASDDGIADYESRFAGYGRARLPFGDTGFEIFARAGYAVTNIDSRNVIGGDGDGLNGISYGGGLAFNFGNADQFQLRMDYTEYNFGNDQDADALAFSVGYNF</sequence>
<comment type="caution">
    <text evidence="4">The sequence shown here is derived from an EMBL/GenBank/DDBJ whole genome shotgun (WGS) entry which is preliminary data.</text>
</comment>
<evidence type="ECO:0000256" key="2">
    <source>
        <dbReference type="SAM" id="SignalP"/>
    </source>
</evidence>
<proteinExistence type="predicted"/>
<gene>
    <name evidence="4" type="ORF">GCM10011309_23330</name>
</gene>
<evidence type="ECO:0000313" key="4">
    <source>
        <dbReference type="EMBL" id="GGX72338.1"/>
    </source>
</evidence>
<dbReference type="Pfam" id="PF13505">
    <property type="entry name" value="OMP_b-brl"/>
    <property type="match status" value="1"/>
</dbReference>
<reference evidence="4 5" key="1">
    <citation type="journal article" date="2014" name="Int. J. Syst. Evol. Microbiol.">
        <title>Complete genome sequence of Corynebacterium casei LMG S-19264T (=DSM 44701T), isolated from a smear-ripened cheese.</title>
        <authorList>
            <consortium name="US DOE Joint Genome Institute (JGI-PGF)"/>
            <person name="Walter F."/>
            <person name="Albersmeier A."/>
            <person name="Kalinowski J."/>
            <person name="Ruckert C."/>
        </authorList>
    </citation>
    <scope>NUCLEOTIDE SEQUENCE [LARGE SCALE GENOMIC DNA]</scope>
    <source>
        <strain evidence="4 5">KCTC 23968</strain>
    </source>
</reference>
<dbReference type="SUPFAM" id="SSF56925">
    <property type="entry name" value="OMPA-like"/>
    <property type="match status" value="1"/>
</dbReference>
<dbReference type="InterPro" id="IPR011250">
    <property type="entry name" value="OMP/PagP_B-barrel"/>
</dbReference>
<evidence type="ECO:0000256" key="1">
    <source>
        <dbReference type="ARBA" id="ARBA00022729"/>
    </source>
</evidence>
<feature type="domain" description="Outer membrane protein beta-barrel" evidence="3">
    <location>
        <begin position="31"/>
        <end position="197"/>
    </location>
</feature>
<dbReference type="EMBL" id="BMYV01000002">
    <property type="protein sequence ID" value="GGX72338.1"/>
    <property type="molecule type" value="Genomic_DNA"/>
</dbReference>
<feature type="chain" id="PRO_5037318943" description="Outer membrane protein beta-barrel domain-containing protein" evidence="2">
    <location>
        <begin position="28"/>
        <end position="197"/>
    </location>
</feature>
<keyword evidence="5" id="KW-1185">Reference proteome</keyword>
<name>A0A918KQA5_9PROT</name>
<dbReference type="Proteomes" id="UP000600865">
    <property type="component" value="Unassembled WGS sequence"/>
</dbReference>
<dbReference type="InterPro" id="IPR027385">
    <property type="entry name" value="Beta-barrel_OMP"/>
</dbReference>
<feature type="signal peptide" evidence="2">
    <location>
        <begin position="1"/>
        <end position="27"/>
    </location>
</feature>
<organism evidence="4 5">
    <name type="scientific">Litorimonas cladophorae</name>
    <dbReference type="NCBI Taxonomy" id="1220491"/>
    <lineage>
        <taxon>Bacteria</taxon>
        <taxon>Pseudomonadati</taxon>
        <taxon>Pseudomonadota</taxon>
        <taxon>Alphaproteobacteria</taxon>
        <taxon>Maricaulales</taxon>
        <taxon>Robiginitomaculaceae</taxon>
    </lineage>
</organism>
<accession>A0A918KQA5</accession>